<dbReference type="SUPFAM" id="SSF63829">
    <property type="entry name" value="Calcium-dependent phosphotriesterase"/>
    <property type="match status" value="1"/>
</dbReference>
<proteinExistence type="predicted"/>
<evidence type="ECO:0000313" key="1">
    <source>
        <dbReference type="EMBL" id="KAF4695782.1"/>
    </source>
</evidence>
<sequence>MSLVFPSERLRSLLVIETLATRYGMLLPADCMSDIWYLLKPLLTGFGPPATLAIGIQTSSCCRVPDGSRLLVLRYSSLCECVVLELRAHSATVEHCALDVGFLLCLAVDSEQGNLIAIEQNTGRSCKFVNWELGKSFSGVDPTIRHLPPSWMPRRTFTDCFSKPVFSSLDGCFYGLSYGGASVIRIGPDGSTSTFVDCGDRPARGLCVYEGGEKEPQVLVLQRMTGGARGTALSAISRRGEVLGEVTMLDLCPADVDVDNRRALCFIVGHYDGSDTLTVSIVDLRKMIVCSRVPLPRVDFCRFFVRNDGGLWFITRDRCVAGLDPIFA</sequence>
<gene>
    <name evidence="1" type="ORF">FOZ60_003378</name>
</gene>
<name>A0A7J6PII1_PEROL</name>
<dbReference type="Proteomes" id="UP000541610">
    <property type="component" value="Unassembled WGS sequence"/>
</dbReference>
<comment type="caution">
    <text evidence="1">The sequence shown here is derived from an EMBL/GenBank/DDBJ whole genome shotgun (WGS) entry which is preliminary data.</text>
</comment>
<dbReference type="OrthoDB" id="10398542at2759"/>
<evidence type="ECO:0000313" key="2">
    <source>
        <dbReference type="Proteomes" id="UP000541610"/>
    </source>
</evidence>
<reference evidence="1 2" key="1">
    <citation type="submission" date="2020-04" db="EMBL/GenBank/DDBJ databases">
        <title>Perkinsus olseni comparative genomics.</title>
        <authorList>
            <person name="Bogema D.R."/>
        </authorList>
    </citation>
    <scope>NUCLEOTIDE SEQUENCE [LARGE SCALE GENOMIC DNA]</scope>
    <source>
        <strain evidence="1">00978-12</strain>
    </source>
</reference>
<protein>
    <submittedName>
        <fullName evidence="1">Uncharacterized protein</fullName>
    </submittedName>
</protein>
<organism evidence="1 2">
    <name type="scientific">Perkinsus olseni</name>
    <name type="common">Perkinsus atlanticus</name>
    <dbReference type="NCBI Taxonomy" id="32597"/>
    <lineage>
        <taxon>Eukaryota</taxon>
        <taxon>Sar</taxon>
        <taxon>Alveolata</taxon>
        <taxon>Perkinsozoa</taxon>
        <taxon>Perkinsea</taxon>
        <taxon>Perkinsida</taxon>
        <taxon>Perkinsidae</taxon>
        <taxon>Perkinsus</taxon>
    </lineage>
</organism>
<dbReference type="EMBL" id="JABANP010000017">
    <property type="protein sequence ID" value="KAF4695782.1"/>
    <property type="molecule type" value="Genomic_DNA"/>
</dbReference>
<dbReference type="AlphaFoldDB" id="A0A7J6PII1"/>
<accession>A0A7J6PII1</accession>